<feature type="transmembrane region" description="Helical" evidence="17">
    <location>
        <begin position="344"/>
        <end position="364"/>
    </location>
</feature>
<evidence type="ECO:0000256" key="2">
    <source>
        <dbReference type="ARBA" id="ARBA00004651"/>
    </source>
</evidence>
<dbReference type="Gene3D" id="1.20.1560.10">
    <property type="entry name" value="ABC transporter type 1, transmembrane domain"/>
    <property type="match status" value="2"/>
</dbReference>
<evidence type="ECO:0000256" key="5">
    <source>
        <dbReference type="ARBA" id="ARBA00022475"/>
    </source>
</evidence>
<evidence type="ECO:0000256" key="11">
    <source>
        <dbReference type="ARBA" id="ARBA00022989"/>
    </source>
</evidence>
<name>A0A6P7SI38_9MOLL</name>
<dbReference type="SUPFAM" id="SSF52540">
    <property type="entry name" value="P-loop containing nucleoside triphosphate hydrolases"/>
    <property type="match status" value="2"/>
</dbReference>
<comment type="catalytic activity">
    <reaction evidence="15">
        <text>leukotriene C4(in) + ATP + H2O = leukotriene C4(out) + ADP + phosphate + H(+)</text>
        <dbReference type="Rhea" id="RHEA:38963"/>
        <dbReference type="ChEBI" id="CHEBI:15377"/>
        <dbReference type="ChEBI" id="CHEBI:15378"/>
        <dbReference type="ChEBI" id="CHEBI:30616"/>
        <dbReference type="ChEBI" id="CHEBI:43474"/>
        <dbReference type="ChEBI" id="CHEBI:57973"/>
        <dbReference type="ChEBI" id="CHEBI:456216"/>
    </reaction>
    <physiologicalReaction direction="left-to-right" evidence="15">
        <dbReference type="Rhea" id="RHEA:38964"/>
    </physiologicalReaction>
</comment>
<feature type="domain" description="ABC transmembrane type-1" evidence="19">
    <location>
        <begin position="305"/>
        <end position="587"/>
    </location>
</feature>
<keyword evidence="5" id="KW-1003">Cell membrane</keyword>
<dbReference type="FunFam" id="3.40.50.300:FF:000074">
    <property type="entry name" value="Multidrug resistance-associated protein 5 isoform 1"/>
    <property type="match status" value="1"/>
</dbReference>
<keyword evidence="13 17" id="KW-0472">Membrane</keyword>
<dbReference type="CDD" id="cd03250">
    <property type="entry name" value="ABCC_MRP_domain1"/>
    <property type="match status" value="1"/>
</dbReference>
<gene>
    <name evidence="21" type="primary">LOC115212905</name>
</gene>
<reference evidence="21" key="1">
    <citation type="submission" date="2025-08" db="UniProtKB">
        <authorList>
            <consortium name="RefSeq"/>
        </authorList>
    </citation>
    <scope>IDENTIFICATION</scope>
</reference>
<dbReference type="CDD" id="cd03244">
    <property type="entry name" value="ABCC_MRP_domain2"/>
    <property type="match status" value="1"/>
</dbReference>
<dbReference type="InterPro" id="IPR005292">
    <property type="entry name" value="MRP"/>
</dbReference>
<dbReference type="KEGG" id="osn:115212905"/>
<comment type="subcellular location">
    <subcellularLocation>
        <location evidence="2">Cell membrane</location>
        <topology evidence="2">Multi-pass membrane protein</topology>
    </subcellularLocation>
    <subcellularLocation>
        <location evidence="1">Vacuole membrane</location>
        <topology evidence="1">Multi-pass membrane protein</topology>
    </subcellularLocation>
</comment>
<evidence type="ECO:0000259" key="18">
    <source>
        <dbReference type="PROSITE" id="PS50893"/>
    </source>
</evidence>
<feature type="transmembrane region" description="Helical" evidence="17">
    <location>
        <begin position="132"/>
        <end position="152"/>
    </location>
</feature>
<evidence type="ECO:0000259" key="19">
    <source>
        <dbReference type="PROSITE" id="PS50929"/>
    </source>
</evidence>
<evidence type="ECO:0000256" key="7">
    <source>
        <dbReference type="ARBA" id="ARBA00022737"/>
    </source>
</evidence>
<feature type="transmembrane region" description="Helical" evidence="17">
    <location>
        <begin position="944"/>
        <end position="966"/>
    </location>
</feature>
<feature type="domain" description="ABC transmembrane type-1" evidence="19">
    <location>
        <begin position="946"/>
        <end position="1231"/>
    </location>
</feature>
<dbReference type="SUPFAM" id="SSF90123">
    <property type="entry name" value="ABC transporter transmembrane region"/>
    <property type="match status" value="2"/>
</dbReference>
<evidence type="ECO:0000256" key="6">
    <source>
        <dbReference type="ARBA" id="ARBA00022692"/>
    </source>
</evidence>
<dbReference type="SMART" id="SM00382">
    <property type="entry name" value="AAA"/>
    <property type="match status" value="2"/>
</dbReference>
<evidence type="ECO:0000256" key="8">
    <source>
        <dbReference type="ARBA" id="ARBA00022741"/>
    </source>
</evidence>
<evidence type="ECO:0000256" key="14">
    <source>
        <dbReference type="ARBA" id="ARBA00034018"/>
    </source>
</evidence>
<protein>
    <submittedName>
        <fullName evidence="21">Multidrug resistance-associated protein 1-like isoform X1</fullName>
    </submittedName>
</protein>
<evidence type="ECO:0000313" key="21">
    <source>
        <dbReference type="RefSeq" id="XP_029637581.1"/>
    </source>
</evidence>
<dbReference type="FunFam" id="1.20.1560.10:FF:000007">
    <property type="entry name" value="ATP-binding cassette subfamily C member 1"/>
    <property type="match status" value="1"/>
</dbReference>
<evidence type="ECO:0000256" key="15">
    <source>
        <dbReference type="ARBA" id="ARBA00047523"/>
    </source>
</evidence>
<evidence type="ECO:0000256" key="4">
    <source>
        <dbReference type="ARBA" id="ARBA00022448"/>
    </source>
</evidence>
<feature type="domain" description="ABC transporter" evidence="18">
    <location>
        <begin position="621"/>
        <end position="845"/>
    </location>
</feature>
<evidence type="ECO:0000256" key="17">
    <source>
        <dbReference type="SAM" id="Phobius"/>
    </source>
</evidence>
<evidence type="ECO:0000313" key="20">
    <source>
        <dbReference type="Proteomes" id="UP000515154"/>
    </source>
</evidence>
<keyword evidence="9" id="KW-0067">ATP-binding</keyword>
<feature type="domain" description="ABC transporter" evidence="18">
    <location>
        <begin position="1268"/>
        <end position="1502"/>
    </location>
</feature>
<dbReference type="CDD" id="cd18595">
    <property type="entry name" value="ABC_6TM_MRP1_2_3_6_D1_like"/>
    <property type="match status" value="1"/>
</dbReference>
<dbReference type="Pfam" id="PF24357">
    <property type="entry name" value="TMD0_ABC"/>
    <property type="match status" value="1"/>
</dbReference>
<keyword evidence="8" id="KW-0547">Nucleotide-binding</keyword>
<dbReference type="PROSITE" id="PS00211">
    <property type="entry name" value="ABC_TRANSPORTER_1"/>
    <property type="match status" value="2"/>
</dbReference>
<feature type="transmembrane region" description="Helical" evidence="17">
    <location>
        <begin position="172"/>
        <end position="191"/>
    </location>
</feature>
<dbReference type="InterPro" id="IPR036640">
    <property type="entry name" value="ABC1_TM_sf"/>
</dbReference>
<comment type="similarity">
    <text evidence="3">Belongs to the ABC transporter superfamily. ABCC family. Conjugate transporter (TC 3.A.1.208) subfamily.</text>
</comment>
<evidence type="ECO:0000256" key="9">
    <source>
        <dbReference type="ARBA" id="ARBA00022840"/>
    </source>
</evidence>
<dbReference type="FunFam" id="1.20.1560.10:FF:000001">
    <property type="entry name" value="ATP-binding cassette subfamily C member 1"/>
    <property type="match status" value="1"/>
</dbReference>
<evidence type="ECO:0000256" key="10">
    <source>
        <dbReference type="ARBA" id="ARBA00022967"/>
    </source>
</evidence>
<dbReference type="InterPro" id="IPR011527">
    <property type="entry name" value="ABC1_TM_dom"/>
</dbReference>
<dbReference type="GO" id="GO:0016887">
    <property type="term" value="F:ATP hydrolysis activity"/>
    <property type="evidence" value="ECO:0007669"/>
    <property type="project" value="InterPro"/>
</dbReference>
<keyword evidence="11 17" id="KW-1133">Transmembrane helix</keyword>
<dbReference type="Pfam" id="PF00664">
    <property type="entry name" value="ABC_membrane"/>
    <property type="match status" value="2"/>
</dbReference>
<dbReference type="InterPro" id="IPR017871">
    <property type="entry name" value="ABC_transporter-like_CS"/>
</dbReference>
<dbReference type="PANTHER" id="PTHR24223">
    <property type="entry name" value="ATP-BINDING CASSETTE SUB-FAMILY C"/>
    <property type="match status" value="1"/>
</dbReference>
<feature type="transmembrane region" description="Helical" evidence="17">
    <location>
        <begin position="1204"/>
        <end position="1223"/>
    </location>
</feature>
<keyword evidence="6 17" id="KW-0812">Transmembrane</keyword>
<sequence length="1510" mass="171060">MATNTTSREFCSSVLWDYQLSWNTTHPDLTPCFQKTVCQMTPCAFLWLLLPFRCLDIYWNKKKKISVSKIFILKLLGLFVLLTCVVIKLLYNLSKATHPDIYPVDIMSSFVLFLTMLLVMIFLHIERKGGIASSGILVAFWLLLLIGYSLMIKSHVKSVIEENKAENVFNNIIFYITYAFIVIEFLLSCLLDEGKTPESVPSNVCPEERASFLSNISFWWVTPLLVKGYRKSLEFKDLWTLNSYLTSKEIVVYFNKYWQEESKKHVKTHNEEHLLKNNTDDIKVVGGKKSSLVKCLLRAFGDKILLAIFFKLIHDILLFVSPMLLKLLIQFISKRSAFTWQGFLYASLLLISATLQSIVLHQYFHNCLVVGMKLRTTITSAVYCKSLTLSNSARKTSTVGEIVNLMSIDAQKFQDLMTYVNTIWSGPLQIMIALYFLWLTLGPSIFVGVGILVFFIGMNMFILNAKSVLQMKQMKLKDSRIKMMNEILNGIKVLKLYAWENSFKEQIMKIRNDEMRILRKQAYLNAFTTLTWSCAPVFVSLFTFVVYVLSDEKNILDAEKAFVALSLFHILRFPLMMLPNTISNLIAANVSVKRVTEFLNKDELDLKSVEHSLTDSDSHSVIIENGSFKWDKEEPCILKNIHFKVTQGTLVAVVGVVGSGKSSLISAILGEMEKCSGKVNVQSNVAYVAQQAWIQNDTLQNNILFGKQYHQSFYTKIINSCALHTDLKILPAGDQTEIGEKGINLSGGQKQRVSLARAVYQEADVYLLDDPLSAVDSHVGKHLFEKVIGPNGILSNKTRILVTHNINYLEHMDMIIVMKDGQISERGTFQELLGHKGEFSEFLQNYLTEQKQTGNEASEEQETDDDIHSSLEEIVPEVRRRWHGQEDGKMGSPVMSLKSENAFELAEKDQSTPKDKLIEKEATMTGNVKLSVFLAYAKFVGAKFMLVTLVTFFMVGALNIYSNIWLSEWSNDALLIPQNGTIDTSQRDLRLSVYGVLGISQSIAVVIADLLLFVGCLRAAGFLHENILSNVLFSPMAFFDQTPVGRLLNRFGKDVEVLDFRLVENIESCIMCLLRIVSVPIVIILNTPIFIVVCIPLFILYFIVQRVYIATSRQLKRLESVNRSPIFSHFGETVSGATSIRAFNKQNDFIKESEKRVDDYNITYYPSLVINRWLAFRTGFMSDLIVFFSAVFSVTNRDSLTPGSVGLAITYALSITQTLNWFVRMTSEFETNIVAVERIKEYSEIPTEGPYEIKNNKPAPEWPEKGEVVFSNYATRYRENMDLVIKDISCRILPTEKVGIVGRTGAGKSSLTLSLFRIIEAAEGSIIIDDVNVSKIGLYDLRSKLTIIPQDPVLFSGSLRMNLDPFDYYADRQLWEALEHSHLNEFVKSQPKGLLHECAEGGENLSLGQRQLVCLARALLRKSKILILDEATAAVDMETDALIQETIRSEFKDSTIITIAHRLNTIMDYSKIIVMDKGRICEFDSPAVLLQNKDSLFYSLAKAADLVTEQ</sequence>
<feature type="transmembrane region" description="Helical" evidence="17">
    <location>
        <begin position="522"/>
        <end position="549"/>
    </location>
</feature>
<feature type="transmembrane region" description="Helical" evidence="17">
    <location>
        <begin position="1089"/>
        <end position="1109"/>
    </location>
</feature>
<dbReference type="GO" id="GO:0005886">
    <property type="term" value="C:plasma membrane"/>
    <property type="evidence" value="ECO:0007669"/>
    <property type="project" value="UniProtKB-SubCell"/>
</dbReference>
<dbReference type="InterPro" id="IPR050173">
    <property type="entry name" value="ABC_transporter_C-like"/>
</dbReference>
<dbReference type="FunFam" id="3.40.50.300:FF:000293">
    <property type="entry name" value="ATP binding cassette subfamily C member 1"/>
    <property type="match status" value="1"/>
</dbReference>
<dbReference type="InterPro" id="IPR056227">
    <property type="entry name" value="TMD0_ABC"/>
</dbReference>
<feature type="transmembrane region" description="Helical" evidence="17">
    <location>
        <begin position="416"/>
        <end position="438"/>
    </location>
</feature>
<keyword evidence="7" id="KW-0677">Repeat</keyword>
<feature type="transmembrane region" description="Helical" evidence="17">
    <location>
        <begin position="1174"/>
        <end position="1192"/>
    </location>
</feature>
<dbReference type="InterPro" id="IPR027417">
    <property type="entry name" value="P-loop_NTPase"/>
</dbReference>
<comment type="catalytic activity">
    <reaction evidence="16">
        <text>17beta-estradiol 17-O-(beta-D-glucuronate)(in) + ATP + H2O = 17beta-estradiol 17-O-(beta-D-glucuronate)(out) + ADP + phosphate + H(+)</text>
        <dbReference type="Rhea" id="RHEA:60128"/>
        <dbReference type="ChEBI" id="CHEBI:15377"/>
        <dbReference type="ChEBI" id="CHEBI:15378"/>
        <dbReference type="ChEBI" id="CHEBI:30616"/>
        <dbReference type="ChEBI" id="CHEBI:43474"/>
        <dbReference type="ChEBI" id="CHEBI:82961"/>
        <dbReference type="ChEBI" id="CHEBI:456216"/>
    </reaction>
    <physiologicalReaction direction="left-to-right" evidence="16">
        <dbReference type="Rhea" id="RHEA:60129"/>
    </physiologicalReaction>
</comment>
<feature type="transmembrane region" description="Helical" evidence="17">
    <location>
        <begin position="993"/>
        <end position="1017"/>
    </location>
</feature>
<dbReference type="GO" id="GO:0005774">
    <property type="term" value="C:vacuolar membrane"/>
    <property type="evidence" value="ECO:0007669"/>
    <property type="project" value="UniProtKB-SubCell"/>
</dbReference>
<evidence type="ECO:0000256" key="1">
    <source>
        <dbReference type="ARBA" id="ARBA00004128"/>
    </source>
</evidence>
<keyword evidence="10" id="KW-1278">Translocase</keyword>
<comment type="catalytic activity">
    <reaction evidence="14">
        <text>ATP + H2O + xenobioticSide 1 = ADP + phosphate + xenobioticSide 2.</text>
        <dbReference type="EC" id="7.6.2.2"/>
    </reaction>
</comment>
<dbReference type="PROSITE" id="PS50929">
    <property type="entry name" value="ABC_TM1F"/>
    <property type="match status" value="2"/>
</dbReference>
<keyword evidence="12" id="KW-0445">Lipid transport</keyword>
<evidence type="ECO:0000256" key="16">
    <source>
        <dbReference type="ARBA" id="ARBA00047576"/>
    </source>
</evidence>
<dbReference type="InterPro" id="IPR003439">
    <property type="entry name" value="ABC_transporter-like_ATP-bd"/>
</dbReference>
<dbReference type="PANTHER" id="PTHR24223:SF443">
    <property type="entry name" value="MULTIDRUG-RESISTANCE LIKE PROTEIN 1, ISOFORM I"/>
    <property type="match status" value="1"/>
</dbReference>
<dbReference type="GO" id="GO:0005524">
    <property type="term" value="F:ATP binding"/>
    <property type="evidence" value="ECO:0007669"/>
    <property type="project" value="UniProtKB-KW"/>
</dbReference>
<keyword evidence="4" id="KW-0813">Transport</keyword>
<dbReference type="CDD" id="cd18603">
    <property type="entry name" value="ABC_6TM_MRP1_2_3_6_D2_like"/>
    <property type="match status" value="1"/>
</dbReference>
<organism evidence="20 21">
    <name type="scientific">Octopus sinensis</name>
    <name type="common">East Asian common octopus</name>
    <dbReference type="NCBI Taxonomy" id="2607531"/>
    <lineage>
        <taxon>Eukaryota</taxon>
        <taxon>Metazoa</taxon>
        <taxon>Spiralia</taxon>
        <taxon>Lophotrochozoa</taxon>
        <taxon>Mollusca</taxon>
        <taxon>Cephalopoda</taxon>
        <taxon>Coleoidea</taxon>
        <taxon>Octopodiformes</taxon>
        <taxon>Octopoda</taxon>
        <taxon>Incirrata</taxon>
        <taxon>Octopodidae</taxon>
        <taxon>Octopus</taxon>
    </lineage>
</organism>
<dbReference type="PROSITE" id="PS50893">
    <property type="entry name" value="ABC_TRANSPORTER_2"/>
    <property type="match status" value="2"/>
</dbReference>
<feature type="transmembrane region" description="Helical" evidence="17">
    <location>
        <begin position="106"/>
        <end position="125"/>
    </location>
</feature>
<keyword evidence="20" id="KW-1185">Reference proteome</keyword>
<evidence type="ECO:0000256" key="12">
    <source>
        <dbReference type="ARBA" id="ARBA00023055"/>
    </source>
</evidence>
<dbReference type="InterPro" id="IPR003593">
    <property type="entry name" value="AAA+_ATPase"/>
</dbReference>
<proteinExistence type="inferred from homology"/>
<dbReference type="Gene3D" id="3.40.50.300">
    <property type="entry name" value="P-loop containing nucleotide triphosphate hydrolases"/>
    <property type="match status" value="2"/>
</dbReference>
<dbReference type="RefSeq" id="XP_029637581.1">
    <property type="nucleotide sequence ID" value="XM_029781721.2"/>
</dbReference>
<feature type="transmembrane region" description="Helical" evidence="17">
    <location>
        <begin position="444"/>
        <end position="465"/>
    </location>
</feature>
<feature type="transmembrane region" description="Helical" evidence="17">
    <location>
        <begin position="71"/>
        <end position="91"/>
    </location>
</feature>
<dbReference type="NCBIfam" id="TIGR00957">
    <property type="entry name" value="MRP_assoc_pro"/>
    <property type="match status" value="1"/>
</dbReference>
<accession>A0A6P7SI38</accession>
<evidence type="ECO:0000256" key="13">
    <source>
        <dbReference type="ARBA" id="ARBA00023136"/>
    </source>
</evidence>
<dbReference type="Pfam" id="PF00005">
    <property type="entry name" value="ABC_tran"/>
    <property type="match status" value="2"/>
</dbReference>
<dbReference type="GO" id="GO:0008559">
    <property type="term" value="F:ABC-type xenobiotic transporter activity"/>
    <property type="evidence" value="ECO:0007669"/>
    <property type="project" value="UniProtKB-EC"/>
</dbReference>
<dbReference type="GO" id="GO:0006869">
    <property type="term" value="P:lipid transport"/>
    <property type="evidence" value="ECO:0007669"/>
    <property type="project" value="UniProtKB-KW"/>
</dbReference>
<evidence type="ECO:0000256" key="3">
    <source>
        <dbReference type="ARBA" id="ARBA00009726"/>
    </source>
</evidence>
<feature type="transmembrane region" description="Helical" evidence="17">
    <location>
        <begin position="304"/>
        <end position="324"/>
    </location>
</feature>
<dbReference type="Proteomes" id="UP000515154">
    <property type="component" value="Linkage group LG6"/>
</dbReference>